<reference evidence="3" key="1">
    <citation type="journal article" date="2019" name="Int. J. Syst. Evol. Microbiol.">
        <title>The Global Catalogue of Microorganisms (GCM) 10K type strain sequencing project: providing services to taxonomists for standard genome sequencing and annotation.</title>
        <authorList>
            <consortium name="The Broad Institute Genomics Platform"/>
            <consortium name="The Broad Institute Genome Sequencing Center for Infectious Disease"/>
            <person name="Wu L."/>
            <person name="Ma J."/>
        </authorList>
    </citation>
    <scope>NUCLEOTIDE SEQUENCE [LARGE SCALE GENOMIC DNA]</scope>
    <source>
        <strain evidence="3">CCUG 54822</strain>
    </source>
</reference>
<dbReference type="InterPro" id="IPR025441">
    <property type="entry name" value="DUF4181"/>
</dbReference>
<evidence type="ECO:0000313" key="3">
    <source>
        <dbReference type="Proteomes" id="UP001597178"/>
    </source>
</evidence>
<feature type="transmembrane region" description="Helical" evidence="1">
    <location>
        <begin position="96"/>
        <end position="121"/>
    </location>
</feature>
<dbReference type="Pfam" id="PF13789">
    <property type="entry name" value="DUF4181"/>
    <property type="match status" value="1"/>
</dbReference>
<comment type="caution">
    <text evidence="2">The sequence shown here is derived from an EMBL/GenBank/DDBJ whole genome shotgun (WGS) entry which is preliminary data.</text>
</comment>
<sequence>MVTIIAIMIAILVLDHFINRKLITKLNIEESDLGKTYVNKLHKYGEGILYWTSFIVMIIAISDFKYLRIFIFIGMTVVFAFRTIMKWIYAKENKTYLLSATTCALFILGSVIYGVTTYVNII</sequence>
<gene>
    <name evidence="2" type="ORF">ACFQ4A_08620</name>
</gene>
<proteinExistence type="predicted"/>
<name>A0ABW3ZU89_9BACI</name>
<keyword evidence="1" id="KW-0812">Transmembrane</keyword>
<evidence type="ECO:0000313" key="2">
    <source>
        <dbReference type="EMBL" id="MFD1361718.1"/>
    </source>
</evidence>
<feature type="transmembrane region" description="Helical" evidence="1">
    <location>
        <begin position="44"/>
        <end position="62"/>
    </location>
</feature>
<keyword evidence="1" id="KW-1133">Transmembrane helix</keyword>
<feature type="transmembrane region" description="Helical" evidence="1">
    <location>
        <begin position="69"/>
        <end position="90"/>
    </location>
</feature>
<keyword evidence="1" id="KW-0472">Membrane</keyword>
<keyword evidence="3" id="KW-1185">Reference proteome</keyword>
<dbReference type="RefSeq" id="WP_382399558.1">
    <property type="nucleotide sequence ID" value="NZ_JBHTNH010000017.1"/>
</dbReference>
<dbReference type="EMBL" id="JBHTNH010000017">
    <property type="protein sequence ID" value="MFD1361718.1"/>
    <property type="molecule type" value="Genomic_DNA"/>
</dbReference>
<dbReference type="Proteomes" id="UP001597178">
    <property type="component" value="Unassembled WGS sequence"/>
</dbReference>
<accession>A0ABW3ZU89</accession>
<organism evidence="2 3">
    <name type="scientific">Lentibacillus salinarum</name>
    <dbReference type="NCBI Taxonomy" id="446820"/>
    <lineage>
        <taxon>Bacteria</taxon>
        <taxon>Bacillati</taxon>
        <taxon>Bacillota</taxon>
        <taxon>Bacilli</taxon>
        <taxon>Bacillales</taxon>
        <taxon>Bacillaceae</taxon>
        <taxon>Lentibacillus</taxon>
    </lineage>
</organism>
<protein>
    <submittedName>
        <fullName evidence="2">DUF4181 domain-containing protein</fullName>
    </submittedName>
</protein>
<evidence type="ECO:0000256" key="1">
    <source>
        <dbReference type="SAM" id="Phobius"/>
    </source>
</evidence>